<name>F0XCU1_GROCL</name>
<dbReference type="AlphaFoldDB" id="F0XCU1"/>
<dbReference type="SUPFAM" id="SSF54427">
    <property type="entry name" value="NTF2-like"/>
    <property type="match status" value="1"/>
</dbReference>
<dbReference type="HOGENOM" id="CLU_107714_2_0_1"/>
<dbReference type="EMBL" id="GL629765">
    <property type="protein sequence ID" value="EFX03935.1"/>
    <property type="molecule type" value="Genomic_DNA"/>
</dbReference>
<organism evidence="2">
    <name type="scientific">Grosmannia clavigera (strain kw1407 / UAMH 11150)</name>
    <name type="common">Blue stain fungus</name>
    <name type="synonym">Graphiocladiella clavigera</name>
    <dbReference type="NCBI Taxonomy" id="655863"/>
    <lineage>
        <taxon>Eukaryota</taxon>
        <taxon>Fungi</taxon>
        <taxon>Dikarya</taxon>
        <taxon>Ascomycota</taxon>
        <taxon>Pezizomycotina</taxon>
        <taxon>Sordariomycetes</taxon>
        <taxon>Sordariomycetidae</taxon>
        <taxon>Ophiostomatales</taxon>
        <taxon>Ophiostomataceae</taxon>
        <taxon>Leptographium</taxon>
    </lineage>
</organism>
<dbReference type="PANTHER" id="PTHR39401:SF1">
    <property type="entry name" value="SNOAL-LIKE DOMAIN-CONTAINING PROTEIN"/>
    <property type="match status" value="1"/>
</dbReference>
<gene>
    <name evidence="1" type="ORF">CMQ_863</name>
</gene>
<dbReference type="Proteomes" id="UP000007796">
    <property type="component" value="Unassembled WGS sequence"/>
</dbReference>
<dbReference type="eggNOG" id="ENOG502S7KH">
    <property type="taxonomic scope" value="Eukaryota"/>
</dbReference>
<dbReference type="InterPro" id="IPR032710">
    <property type="entry name" value="NTF2-like_dom_sf"/>
</dbReference>
<keyword evidence="2" id="KW-1185">Reference proteome</keyword>
<protein>
    <recommendedName>
        <fullName evidence="3">SnoaL-like domain-containing protein</fullName>
    </recommendedName>
</protein>
<dbReference type="GeneID" id="25981989"/>
<evidence type="ECO:0000313" key="2">
    <source>
        <dbReference type="Proteomes" id="UP000007796"/>
    </source>
</evidence>
<dbReference type="OrthoDB" id="3468019at2759"/>
<evidence type="ECO:0000313" key="1">
    <source>
        <dbReference type="EMBL" id="EFX03935.1"/>
    </source>
</evidence>
<proteinExistence type="predicted"/>
<dbReference type="STRING" id="655863.F0XCU1"/>
<dbReference type="InParanoid" id="F0XCU1"/>
<dbReference type="PANTHER" id="PTHR39401">
    <property type="entry name" value="SNOAL-LIKE DOMAIN-CONTAINING PROTEIN"/>
    <property type="match status" value="1"/>
</dbReference>
<accession>F0XCU1</accession>
<evidence type="ECO:0008006" key="3">
    <source>
        <dbReference type="Google" id="ProtNLM"/>
    </source>
</evidence>
<sequence>MAYIDAKLPQDCGPIAGPVQFFNDFYRISDTPEAHTEYCDMFSPDATFILASKTIVGSEADHTPEAILRTRQLMWSNVASRKHFVHKIFPFGSISNEFMLYGTVKYTTKAGDESEKEWAARAQLTETNGQWKHQFYQVYLDTGAAA</sequence>
<dbReference type="RefSeq" id="XP_014173417.1">
    <property type="nucleotide sequence ID" value="XM_014317942.1"/>
</dbReference>
<reference evidence="1 2" key="1">
    <citation type="journal article" date="2011" name="Proc. Natl. Acad. Sci. U.S.A.">
        <title>Genome and transcriptome analyses of the mountain pine beetle-fungal symbiont Grosmannia clavigera, a lodgepole pine pathogen.</title>
        <authorList>
            <person name="DiGuistini S."/>
            <person name="Wang Y."/>
            <person name="Liao N.Y."/>
            <person name="Taylor G."/>
            <person name="Tanguay P."/>
            <person name="Feau N."/>
            <person name="Henrissat B."/>
            <person name="Chan S.K."/>
            <person name="Hesse-Orce U."/>
            <person name="Alamouti S.M."/>
            <person name="Tsui C.K.M."/>
            <person name="Docking R.T."/>
            <person name="Levasseur A."/>
            <person name="Haridas S."/>
            <person name="Robertson G."/>
            <person name="Birol I."/>
            <person name="Holt R.A."/>
            <person name="Marra M.A."/>
            <person name="Hamelin R.C."/>
            <person name="Hirst M."/>
            <person name="Jones S.J.M."/>
            <person name="Bohlmann J."/>
            <person name="Breuil C."/>
        </authorList>
    </citation>
    <scope>NUCLEOTIDE SEQUENCE [LARGE SCALE GENOMIC DNA]</scope>
    <source>
        <strain evidence="2">kw1407 / UAMH 11150</strain>
    </source>
</reference>